<dbReference type="PRINTS" id="PR00364">
    <property type="entry name" value="DISEASERSIST"/>
</dbReference>
<dbReference type="InterPro" id="IPR001611">
    <property type="entry name" value="Leu-rich_rpt"/>
</dbReference>
<evidence type="ECO:0000256" key="3">
    <source>
        <dbReference type="ARBA" id="ARBA00022741"/>
    </source>
</evidence>
<dbReference type="InterPro" id="IPR041118">
    <property type="entry name" value="Rx_N"/>
</dbReference>
<dbReference type="GO" id="GO:0005524">
    <property type="term" value="F:ATP binding"/>
    <property type="evidence" value="ECO:0007669"/>
    <property type="project" value="UniProtKB-KW"/>
</dbReference>
<dbReference type="Gene3D" id="1.10.8.430">
    <property type="entry name" value="Helical domain of apoptotic protease-activating factors"/>
    <property type="match status" value="1"/>
</dbReference>
<keyword evidence="6" id="KW-0175">Coiled coil</keyword>
<sequence length="1234" mass="139998">MISFVPVSIPSFPTFTFTFSLSTILVSSLFSHPLQRLIMEAVVTAIGTAFLNSAVDLLVQKLGSPGVLAFFKGRKLEKALLEKLTETLNAVNGLLSDAEEKQISVPAVRTWLVDVKDAVYEAEDLLDEVDYEVRRSELEADSQNGTDQARRMLSSLNFFPYKKKEEVVENLEKIFERLERLEEKAQTLQLIRQVGERPPSQFVPTTSRLGTGSLVYGRDDAKKAIMELLLSDDAKGKSLEVIPIVGMGGIGKTTLAKYVYNDSEVQNWFDLKAWIYVSQDFHILKLTKDILKEVGLSDCDSMTANQLHSNLEKKLTGQKLLLVFDDVWRADQSEWDFLLTPLKSGAQGSKIVITTRDTSVASALQSVSPYRLKEMSDDDCWSLFSEHAFSGPDFNLVSQFKEMFRSEIVRRCRGLPLAARSLGSLLKSETDVEKWKKIMKSNLWDLRNDRILPALRVSYYYLPSHLKRCFAYCAILPKGYFFSRMEIIRFWMAEGFLVKGGNNEMEEAGCEVFEDLLSRSFFERSDDSSIYFIMHDFTNDLAKFVSAEFFFSLSDGESCCKFSSKTRHLSYSGYNDLDNLVGSDQFQNLRTFLSLPKRSMPKQSHIFEIEQLWYTQEKSRVAGLVSKAASSFIQGMQIKESDKLLSKFKRLRVLSIVDTPYQLPGSIGDLKHLRYLDLSREKIRRLPEAVNLLYNLQVLILNGCQLLVELPAKMMKFINLYHLDITETKLLEMPPQMGNLSKLQLLTDFFVGKQNGSSIKELGELKCLREELRIWNLQNVVCVRDALEADLEGKNYIKRLMLVWSGDTDDSLHEHAILEQLRPHADVEDLAIVGYGGTKLPDWVGHSSFSNIVTLTLHGCKYCYSFPPLGQLASLKTLSVKEFNGVEVVGTEFYGSCTATKNPFKSLENLTFDTMLQWREWIPHVVENEGRAFPCLQQLCIKTCPNLTGQIPGIHLPSLLVLTIAGCPQLVPSLPSTLQSVIIDDLFLKYLPLNTLPKLKQLLIRRCPNLEFLCAQEEPLENSTSISSGKIFEYPSLEELSLRHCPNLKSVHCFLPSLVKLNIDYCDELESFPGLGLPSFPAMGLSSKLESVYIRKCNTLFAGRKQWDLQRLPSLSSFSFSGCEEVESFPEEDMLLPSTLTSLQISDLPHLKSLDVEGLQHLTSLRKFRIIRCPKLQSMPQLGLLSSLSELSIYACPLLEQKCQRETGEDWPKISHIHDIWINSHLIIRGEVWM</sequence>
<dbReference type="SUPFAM" id="SSF52058">
    <property type="entry name" value="L domain-like"/>
    <property type="match status" value="2"/>
</dbReference>
<dbReference type="Pfam" id="PF18052">
    <property type="entry name" value="Rx_N"/>
    <property type="match status" value="1"/>
</dbReference>
<evidence type="ECO:0000259" key="9">
    <source>
        <dbReference type="Pfam" id="PF18052"/>
    </source>
</evidence>
<evidence type="ECO:0000256" key="6">
    <source>
        <dbReference type="SAM" id="Coils"/>
    </source>
</evidence>
<comment type="caution">
    <text evidence="12">The sequence shown here is derived from an EMBL/GenBank/DDBJ whole genome shotgun (WGS) entry which is preliminary data.</text>
</comment>
<dbReference type="Gene3D" id="1.20.5.4130">
    <property type="match status" value="1"/>
</dbReference>
<dbReference type="Pfam" id="PF23559">
    <property type="entry name" value="WHD_DRP"/>
    <property type="match status" value="1"/>
</dbReference>
<keyword evidence="4" id="KW-0611">Plant defense</keyword>
<dbReference type="AlphaFoldDB" id="A0AAD6LIX8"/>
<dbReference type="InterPro" id="IPR027417">
    <property type="entry name" value="P-loop_NTPase"/>
</dbReference>
<name>A0AAD6LIX8_9ROSI</name>
<dbReference type="PROSITE" id="PS51450">
    <property type="entry name" value="LRR"/>
    <property type="match status" value="1"/>
</dbReference>
<protein>
    <submittedName>
        <fullName evidence="12">Disease resistance RPP13-like protein 1</fullName>
    </submittedName>
</protein>
<keyword evidence="13" id="KW-1185">Reference proteome</keyword>
<feature type="domain" description="R13L1/DRL21-like LRR repeat region" evidence="11">
    <location>
        <begin position="759"/>
        <end position="882"/>
    </location>
</feature>
<reference evidence="12" key="1">
    <citation type="journal article" date="2023" name="Mol. Ecol. Resour.">
        <title>Chromosome-level genome assembly of a triploid poplar Populus alba 'Berolinensis'.</title>
        <authorList>
            <person name="Chen S."/>
            <person name="Yu Y."/>
            <person name="Wang X."/>
            <person name="Wang S."/>
            <person name="Zhang T."/>
            <person name="Zhou Y."/>
            <person name="He R."/>
            <person name="Meng N."/>
            <person name="Wang Y."/>
            <person name="Liu W."/>
            <person name="Liu Z."/>
            <person name="Liu J."/>
            <person name="Guo Q."/>
            <person name="Huang H."/>
            <person name="Sederoff R.R."/>
            <person name="Wang G."/>
            <person name="Qu G."/>
            <person name="Chen S."/>
        </authorList>
    </citation>
    <scope>NUCLEOTIDE SEQUENCE</scope>
    <source>
        <strain evidence="12">SC-2020</strain>
    </source>
</reference>
<dbReference type="Proteomes" id="UP001164929">
    <property type="component" value="Chromosome 17"/>
</dbReference>
<dbReference type="Gene3D" id="3.40.50.300">
    <property type="entry name" value="P-loop containing nucleotide triphosphate hydrolases"/>
    <property type="match status" value="1"/>
</dbReference>
<dbReference type="GO" id="GO:0051707">
    <property type="term" value="P:response to other organism"/>
    <property type="evidence" value="ECO:0007669"/>
    <property type="project" value="UniProtKB-ARBA"/>
</dbReference>
<evidence type="ECO:0000259" key="8">
    <source>
        <dbReference type="Pfam" id="PF00931"/>
    </source>
</evidence>
<keyword evidence="1" id="KW-0433">Leucine-rich repeat</keyword>
<dbReference type="EMBL" id="JAQIZT010000017">
    <property type="protein sequence ID" value="KAJ6960783.1"/>
    <property type="molecule type" value="Genomic_DNA"/>
</dbReference>
<accession>A0AAD6LIX8</accession>
<evidence type="ECO:0000259" key="10">
    <source>
        <dbReference type="Pfam" id="PF23559"/>
    </source>
</evidence>
<dbReference type="Gene3D" id="3.80.10.10">
    <property type="entry name" value="Ribonuclease Inhibitor"/>
    <property type="match status" value="2"/>
</dbReference>
<evidence type="ECO:0000259" key="11">
    <source>
        <dbReference type="Pfam" id="PF25019"/>
    </source>
</evidence>
<proteinExistence type="predicted"/>
<dbReference type="PANTHER" id="PTHR36766">
    <property type="entry name" value="PLANT BROAD-SPECTRUM MILDEW RESISTANCE PROTEIN RPW8"/>
    <property type="match status" value="1"/>
</dbReference>
<dbReference type="FunFam" id="3.40.50.300:FF:001091">
    <property type="entry name" value="Probable disease resistance protein At1g61300"/>
    <property type="match status" value="1"/>
</dbReference>
<dbReference type="GO" id="GO:0043531">
    <property type="term" value="F:ADP binding"/>
    <property type="evidence" value="ECO:0007669"/>
    <property type="project" value="InterPro"/>
</dbReference>
<evidence type="ECO:0000256" key="1">
    <source>
        <dbReference type="ARBA" id="ARBA00022614"/>
    </source>
</evidence>
<dbReference type="Pfam" id="PF25019">
    <property type="entry name" value="LRR_R13L1-DRL21"/>
    <property type="match status" value="1"/>
</dbReference>
<evidence type="ECO:0000256" key="2">
    <source>
        <dbReference type="ARBA" id="ARBA00022737"/>
    </source>
</evidence>
<feature type="domain" description="NB-ARC" evidence="8">
    <location>
        <begin position="220"/>
        <end position="391"/>
    </location>
</feature>
<keyword evidence="7" id="KW-0472">Membrane</keyword>
<evidence type="ECO:0000313" key="13">
    <source>
        <dbReference type="Proteomes" id="UP001164929"/>
    </source>
</evidence>
<keyword evidence="2" id="KW-0677">Repeat</keyword>
<evidence type="ECO:0000313" key="12">
    <source>
        <dbReference type="EMBL" id="KAJ6960783.1"/>
    </source>
</evidence>
<dbReference type="SUPFAM" id="SSF52540">
    <property type="entry name" value="P-loop containing nucleoside triphosphate hydrolases"/>
    <property type="match status" value="1"/>
</dbReference>
<evidence type="ECO:0000256" key="4">
    <source>
        <dbReference type="ARBA" id="ARBA00022821"/>
    </source>
</evidence>
<dbReference type="InterPro" id="IPR056789">
    <property type="entry name" value="LRR_R13L1-DRL21"/>
</dbReference>
<feature type="transmembrane region" description="Helical" evidence="7">
    <location>
        <begin position="12"/>
        <end position="30"/>
    </location>
</feature>
<keyword evidence="5" id="KW-0067">ATP-binding</keyword>
<dbReference type="InterPro" id="IPR002182">
    <property type="entry name" value="NB-ARC"/>
</dbReference>
<feature type="coiled-coil region" evidence="6">
    <location>
        <begin position="161"/>
        <end position="191"/>
    </location>
</feature>
<dbReference type="PANTHER" id="PTHR36766:SF40">
    <property type="entry name" value="DISEASE RESISTANCE PROTEIN RGA3"/>
    <property type="match status" value="1"/>
</dbReference>
<gene>
    <name evidence="12" type="ORF">NC653_038719</name>
</gene>
<feature type="domain" description="Disease resistance N-terminal" evidence="9">
    <location>
        <begin position="55"/>
        <end position="141"/>
    </location>
</feature>
<keyword evidence="7" id="KW-0812">Transmembrane</keyword>
<dbReference type="GO" id="GO:0006952">
    <property type="term" value="P:defense response"/>
    <property type="evidence" value="ECO:0007669"/>
    <property type="project" value="UniProtKB-KW"/>
</dbReference>
<organism evidence="12 13">
    <name type="scientific">Populus alba x Populus x berolinensis</name>
    <dbReference type="NCBI Taxonomy" id="444605"/>
    <lineage>
        <taxon>Eukaryota</taxon>
        <taxon>Viridiplantae</taxon>
        <taxon>Streptophyta</taxon>
        <taxon>Embryophyta</taxon>
        <taxon>Tracheophyta</taxon>
        <taxon>Spermatophyta</taxon>
        <taxon>Magnoliopsida</taxon>
        <taxon>eudicotyledons</taxon>
        <taxon>Gunneridae</taxon>
        <taxon>Pentapetalae</taxon>
        <taxon>rosids</taxon>
        <taxon>fabids</taxon>
        <taxon>Malpighiales</taxon>
        <taxon>Salicaceae</taxon>
        <taxon>Saliceae</taxon>
        <taxon>Populus</taxon>
    </lineage>
</organism>
<feature type="domain" description="Disease resistance protein winged helix" evidence="10">
    <location>
        <begin position="475"/>
        <end position="542"/>
    </location>
</feature>
<dbReference type="InterPro" id="IPR032675">
    <property type="entry name" value="LRR_dom_sf"/>
</dbReference>
<dbReference type="Pfam" id="PF00931">
    <property type="entry name" value="NB-ARC"/>
    <property type="match status" value="1"/>
</dbReference>
<evidence type="ECO:0000256" key="7">
    <source>
        <dbReference type="SAM" id="Phobius"/>
    </source>
</evidence>
<dbReference type="InterPro" id="IPR042197">
    <property type="entry name" value="Apaf_helical"/>
</dbReference>
<dbReference type="InterPro" id="IPR036388">
    <property type="entry name" value="WH-like_DNA-bd_sf"/>
</dbReference>
<dbReference type="InterPro" id="IPR058922">
    <property type="entry name" value="WHD_DRP"/>
</dbReference>
<dbReference type="Gene3D" id="1.10.10.10">
    <property type="entry name" value="Winged helix-like DNA-binding domain superfamily/Winged helix DNA-binding domain"/>
    <property type="match status" value="1"/>
</dbReference>
<keyword evidence="7" id="KW-1133">Transmembrane helix</keyword>
<evidence type="ECO:0000256" key="5">
    <source>
        <dbReference type="ARBA" id="ARBA00022840"/>
    </source>
</evidence>
<keyword evidence="3" id="KW-0547">Nucleotide-binding</keyword>